<dbReference type="Proteomes" id="UP000518300">
    <property type="component" value="Unassembled WGS sequence"/>
</dbReference>
<dbReference type="Gene3D" id="3.40.50.2000">
    <property type="entry name" value="Glycogen Phosphorylase B"/>
    <property type="match status" value="2"/>
</dbReference>
<dbReference type="Pfam" id="PF13439">
    <property type="entry name" value="Glyco_transf_4"/>
    <property type="match status" value="1"/>
</dbReference>
<accession>A0A848LBF0</accession>
<organism evidence="2 3">
    <name type="scientific">Pyxidicoccus fallax</name>
    <dbReference type="NCBI Taxonomy" id="394095"/>
    <lineage>
        <taxon>Bacteria</taxon>
        <taxon>Pseudomonadati</taxon>
        <taxon>Myxococcota</taxon>
        <taxon>Myxococcia</taxon>
        <taxon>Myxococcales</taxon>
        <taxon>Cystobacterineae</taxon>
        <taxon>Myxococcaceae</taxon>
        <taxon>Pyxidicoccus</taxon>
    </lineage>
</organism>
<keyword evidence="2" id="KW-0808">Transferase</keyword>
<dbReference type="PANTHER" id="PTHR45947">
    <property type="entry name" value="SULFOQUINOVOSYL TRANSFERASE SQD2"/>
    <property type="match status" value="1"/>
</dbReference>
<dbReference type="GO" id="GO:0016758">
    <property type="term" value="F:hexosyltransferase activity"/>
    <property type="evidence" value="ECO:0007669"/>
    <property type="project" value="TreeGrafter"/>
</dbReference>
<dbReference type="Pfam" id="PF13692">
    <property type="entry name" value="Glyco_trans_1_4"/>
    <property type="match status" value="1"/>
</dbReference>
<gene>
    <name evidence="2" type="ORF">HG543_01965</name>
</gene>
<name>A0A848LBF0_9BACT</name>
<dbReference type="SUPFAM" id="SSF53756">
    <property type="entry name" value="UDP-Glycosyltransferase/glycogen phosphorylase"/>
    <property type="match status" value="1"/>
</dbReference>
<protein>
    <submittedName>
        <fullName evidence="2">Glycosyltransferase family 4 protein</fullName>
    </submittedName>
</protein>
<dbReference type="PANTHER" id="PTHR45947:SF3">
    <property type="entry name" value="SULFOQUINOVOSYL TRANSFERASE SQD2"/>
    <property type="match status" value="1"/>
</dbReference>
<evidence type="ECO:0000259" key="1">
    <source>
        <dbReference type="Pfam" id="PF13439"/>
    </source>
</evidence>
<reference evidence="2 3" key="1">
    <citation type="submission" date="2020-04" db="EMBL/GenBank/DDBJ databases">
        <title>Draft genome of Pyxidicoccus fallax type strain.</title>
        <authorList>
            <person name="Whitworth D.E."/>
        </authorList>
    </citation>
    <scope>NUCLEOTIDE SEQUENCE [LARGE SCALE GENOMIC DNA]</scope>
    <source>
        <strain evidence="2 3">DSM 14698</strain>
    </source>
</reference>
<proteinExistence type="predicted"/>
<dbReference type="InterPro" id="IPR050194">
    <property type="entry name" value="Glycosyltransferase_grp1"/>
</dbReference>
<sequence>MSVRVAMVTALFPPSVGGIQTHTLRLSQKLAARGAKVAVLTRHHAGLPAREWLDGVEVLRLGQGDAPRALATGTYLSGCLAELARRRASLDVVHAHQLLSPTSVGLAARALLGLPLIVNPHACGAIGDVAQTGRLRLEATRRLASGFVCISSPIRQELEEAGVAPERLWSVPNGVDLETFRPATPEERASLRASLGLAPEGPLVVYAGRLAPEKGPDVLLSAWARVHRAVPSARLAILGDGALLGALREAAAREGLGASVLFTGPVRDVPAWLRAADVFALPSRTEGLPVALLEGMAAGLVCVATRVGGTPEVLENGRHGRLVAPERPEALAEGLVEALTRPEARAWGTAARERVEARYSLDAVADRTLELYEQVMRRAGARAQTGQVRWG</sequence>
<dbReference type="AlphaFoldDB" id="A0A848LBF0"/>
<evidence type="ECO:0000313" key="3">
    <source>
        <dbReference type="Proteomes" id="UP000518300"/>
    </source>
</evidence>
<dbReference type="EMBL" id="JABBJJ010000006">
    <property type="protein sequence ID" value="NMO13631.1"/>
    <property type="molecule type" value="Genomic_DNA"/>
</dbReference>
<dbReference type="CDD" id="cd03801">
    <property type="entry name" value="GT4_PimA-like"/>
    <property type="match status" value="1"/>
</dbReference>
<dbReference type="InterPro" id="IPR028098">
    <property type="entry name" value="Glyco_trans_4-like_N"/>
</dbReference>
<comment type="caution">
    <text evidence="2">The sequence shown here is derived from an EMBL/GenBank/DDBJ whole genome shotgun (WGS) entry which is preliminary data.</text>
</comment>
<evidence type="ECO:0000313" key="2">
    <source>
        <dbReference type="EMBL" id="NMO13631.1"/>
    </source>
</evidence>
<keyword evidence="3" id="KW-1185">Reference proteome</keyword>
<feature type="domain" description="Glycosyltransferase subfamily 4-like N-terminal" evidence="1">
    <location>
        <begin position="16"/>
        <end position="178"/>
    </location>
</feature>